<keyword evidence="1" id="KW-1015">Disulfide bond</keyword>
<evidence type="ECO:0000256" key="6">
    <source>
        <dbReference type="SAM" id="Phobius"/>
    </source>
</evidence>
<dbReference type="CDD" id="cd04271">
    <property type="entry name" value="ZnMc_ADAM_fungal"/>
    <property type="match status" value="1"/>
</dbReference>
<proteinExistence type="predicted"/>
<accession>A0A0B7JSW1</accession>
<dbReference type="SMART" id="SM00050">
    <property type="entry name" value="DISIN"/>
    <property type="match status" value="1"/>
</dbReference>
<dbReference type="SUPFAM" id="SSF55486">
    <property type="entry name" value="Metalloproteases ('zincins'), catalytic domain"/>
    <property type="match status" value="1"/>
</dbReference>
<keyword evidence="6" id="KW-1133">Transmembrane helix</keyword>
<evidence type="ECO:0000256" key="1">
    <source>
        <dbReference type="ARBA" id="ARBA00023157"/>
    </source>
</evidence>
<keyword evidence="7" id="KW-0732">Signal</keyword>
<dbReference type="Pfam" id="PF00200">
    <property type="entry name" value="Disintegrin"/>
    <property type="match status" value="1"/>
</dbReference>
<keyword evidence="4" id="KW-0862">Zinc</keyword>
<dbReference type="PROSITE" id="PS50214">
    <property type="entry name" value="DISINTEGRIN_2"/>
    <property type="match status" value="1"/>
</dbReference>
<feature type="domain" description="Disintegrin" evidence="8">
    <location>
        <begin position="506"/>
        <end position="596"/>
    </location>
</feature>
<evidence type="ECO:0000256" key="2">
    <source>
        <dbReference type="ARBA" id="ARBA00056552"/>
    </source>
</evidence>
<dbReference type="GO" id="GO:0006508">
    <property type="term" value="P:proteolysis"/>
    <property type="evidence" value="ECO:0007669"/>
    <property type="project" value="InterPro"/>
</dbReference>
<feature type="binding site" evidence="4">
    <location>
        <position position="421"/>
    </location>
    <ligand>
        <name>Zn(2+)</name>
        <dbReference type="ChEBI" id="CHEBI:29105"/>
        <note>catalytic</note>
    </ligand>
</feature>
<evidence type="ECO:0000256" key="5">
    <source>
        <dbReference type="SAM" id="MobiDB-lite"/>
    </source>
</evidence>
<evidence type="ECO:0000256" key="3">
    <source>
        <dbReference type="ARBA" id="ARBA00074021"/>
    </source>
</evidence>
<dbReference type="Gene3D" id="3.40.390.10">
    <property type="entry name" value="Collagenase (Catalytic Domain)"/>
    <property type="match status" value="1"/>
</dbReference>
<name>A0A0B7JSW1_BIOOC</name>
<comment type="function">
    <text evidence="2">Probable zinc protease.</text>
</comment>
<keyword evidence="4" id="KW-0479">Metal-binding</keyword>
<keyword evidence="6" id="KW-0472">Membrane</keyword>
<dbReference type="InterPro" id="IPR001590">
    <property type="entry name" value="Peptidase_M12B"/>
</dbReference>
<dbReference type="GO" id="GO:0004222">
    <property type="term" value="F:metalloendopeptidase activity"/>
    <property type="evidence" value="ECO:0007669"/>
    <property type="project" value="InterPro"/>
</dbReference>
<evidence type="ECO:0000259" key="8">
    <source>
        <dbReference type="PROSITE" id="PS50214"/>
    </source>
</evidence>
<dbReference type="Pfam" id="PF13688">
    <property type="entry name" value="Reprolysin_5"/>
    <property type="match status" value="1"/>
</dbReference>
<keyword evidence="6" id="KW-0812">Transmembrane</keyword>
<feature type="binding site" evidence="4">
    <location>
        <position position="431"/>
    </location>
    <ligand>
        <name>Zn(2+)</name>
        <dbReference type="ChEBI" id="CHEBI:29105"/>
        <note>catalytic</note>
    </ligand>
</feature>
<reference evidence="10" key="1">
    <citation type="submission" date="2015-01" db="EMBL/GenBank/DDBJ databases">
        <authorList>
            <person name="Durling Mikael"/>
        </authorList>
    </citation>
    <scope>NUCLEOTIDE SEQUENCE</scope>
</reference>
<evidence type="ECO:0000256" key="4">
    <source>
        <dbReference type="PROSITE-ProRule" id="PRU00276"/>
    </source>
</evidence>
<dbReference type="FunFam" id="4.10.70.10:FF:000003">
    <property type="entry name" value="Disintegrin and metalloproteinase domain-containing protein 17"/>
    <property type="match status" value="1"/>
</dbReference>
<dbReference type="GO" id="GO:0046872">
    <property type="term" value="F:metal ion binding"/>
    <property type="evidence" value="ECO:0007669"/>
    <property type="project" value="UniProtKB-KW"/>
</dbReference>
<dbReference type="InterPro" id="IPR001762">
    <property type="entry name" value="Disintegrin_dom"/>
</dbReference>
<dbReference type="InterPro" id="IPR034028">
    <property type="entry name" value="ZnMc_ADAM_fungal"/>
</dbReference>
<sequence>MIALRPIAVAIAGAALVFQTALGHSLQRNPVSYVSLVDEPVIGTPSHKVHSRSSFDLTFTLHNGDQPIRFVLEPNYDLLHDEFAITYVGSDGETRTTEPIPAESHRIYKGRAFVHRHGRSGWSHAGWARITVRQDGLKPVFEGAFRIDGDSHHIHTVSNYRKVKHQDDPEVTVSEESGERMVVFRDSDVIPDSDMELKKRGLETVSSCGADTLEFNSQYDANLRKRSLASISAASLFGRQTVDTGDDAGANYYSTIGQTKGCPTTRKVALVGIATDCNYWSAFDKDKDKVQEHVISMVNTASQLYEDTFNISLGIKNLTMIDQECASTASDQSPWNLGCSDGDLSKRLNLFSDWRGRYADKNAYWTLLTTCATQSAVGLAWRGQLCREGSSQAKGSTGGNETIAATNVVVKTSAEWQVFAHETGHTFGAVHDCASSTCPVSTTTQSCCPFSSSTCDAGGKYIMNPSTESGITNFSPCSIGNICSGLLGTVDDECLSDNKDIGTFTGSQCGNGIVESGEDCDCGGEKGCTNNSCCDATTCKYKTNAVCDPDNERCCTSSCQFLSKGTVCRESTGQCDPEETCPGDAGDCPTDSHLKDGDGCGNGLHCASGQCTSRTEQCRTTLASSKISNSSIQSCAYDVCRISCTTGGDTCSIYNTNFLDGTDCAGKGKCKTGVCEGSSTWGRIQEWFEDHKNIAIPVGSVIGALLLLAIVSCIWSSCKRRRMRNGAAKRAAMSGANGAAPFTRGGHPSRPPGYGSYEPVPPIEERTWNRTHSSRYA</sequence>
<feature type="signal peptide" evidence="7">
    <location>
        <begin position="1"/>
        <end position="23"/>
    </location>
</feature>
<evidence type="ECO:0000313" key="10">
    <source>
        <dbReference type="EMBL" id="CEO45755.1"/>
    </source>
</evidence>
<comment type="caution">
    <text evidence="4">Lacks conserved residue(s) required for the propagation of feature annotation.</text>
</comment>
<dbReference type="EMBL" id="CDPU01000003">
    <property type="protein sequence ID" value="CEO45755.1"/>
    <property type="molecule type" value="Genomic_DNA"/>
</dbReference>
<evidence type="ECO:0000256" key="7">
    <source>
        <dbReference type="SAM" id="SignalP"/>
    </source>
</evidence>
<dbReference type="InterPro" id="IPR036436">
    <property type="entry name" value="Disintegrin_dom_sf"/>
</dbReference>
<dbReference type="PANTHER" id="PTHR11905">
    <property type="entry name" value="ADAM A DISINTEGRIN AND METALLOPROTEASE DOMAIN"/>
    <property type="match status" value="1"/>
</dbReference>
<feature type="transmembrane region" description="Helical" evidence="6">
    <location>
        <begin position="694"/>
        <end position="715"/>
    </location>
</feature>
<dbReference type="PANTHER" id="PTHR11905:SF159">
    <property type="entry name" value="ADAM METALLOPROTEASE"/>
    <property type="match status" value="1"/>
</dbReference>
<dbReference type="Gene3D" id="4.10.70.10">
    <property type="entry name" value="Disintegrin domain"/>
    <property type="match status" value="1"/>
</dbReference>
<organism evidence="10">
    <name type="scientific">Bionectria ochroleuca</name>
    <name type="common">Gliocladium roseum</name>
    <dbReference type="NCBI Taxonomy" id="29856"/>
    <lineage>
        <taxon>Eukaryota</taxon>
        <taxon>Fungi</taxon>
        <taxon>Dikarya</taxon>
        <taxon>Ascomycota</taxon>
        <taxon>Pezizomycotina</taxon>
        <taxon>Sordariomycetes</taxon>
        <taxon>Hypocreomycetidae</taxon>
        <taxon>Hypocreales</taxon>
        <taxon>Bionectriaceae</taxon>
        <taxon>Clonostachys</taxon>
    </lineage>
</organism>
<dbReference type="SUPFAM" id="SSF57552">
    <property type="entry name" value="Blood coagulation inhibitor (disintegrin)"/>
    <property type="match status" value="1"/>
</dbReference>
<feature type="chain" id="PRO_5002131221" description="Disintegrin and metalloproteinase domain-containing protein B" evidence="7">
    <location>
        <begin position="24"/>
        <end position="777"/>
    </location>
</feature>
<dbReference type="PROSITE" id="PS50215">
    <property type="entry name" value="ADAM_MEPRO"/>
    <property type="match status" value="1"/>
</dbReference>
<feature type="binding site" evidence="4">
    <location>
        <position position="425"/>
    </location>
    <ligand>
        <name>Zn(2+)</name>
        <dbReference type="ChEBI" id="CHEBI:29105"/>
        <note>catalytic</note>
    </ligand>
</feature>
<feature type="region of interest" description="Disordered" evidence="5">
    <location>
        <begin position="737"/>
        <end position="777"/>
    </location>
</feature>
<protein>
    <recommendedName>
        <fullName evidence="3">Disintegrin and metalloproteinase domain-containing protein B</fullName>
    </recommendedName>
</protein>
<gene>
    <name evidence="10" type="ORF">BN869_000001810_1</name>
</gene>
<dbReference type="InterPro" id="IPR024079">
    <property type="entry name" value="MetalloPept_cat_dom_sf"/>
</dbReference>
<evidence type="ECO:0000259" key="9">
    <source>
        <dbReference type="PROSITE" id="PS50215"/>
    </source>
</evidence>
<feature type="active site" evidence="4">
    <location>
        <position position="422"/>
    </location>
</feature>
<feature type="domain" description="Peptidase M12B" evidence="9">
    <location>
        <begin position="267"/>
        <end position="482"/>
    </location>
</feature>
<dbReference type="AlphaFoldDB" id="A0A0B7JSW1"/>